<keyword evidence="5 8" id="KW-0449">Lipoprotein</keyword>
<keyword evidence="9" id="KW-1185">Reference proteome</keyword>
<evidence type="ECO:0000256" key="5">
    <source>
        <dbReference type="ARBA" id="ARBA00023288"/>
    </source>
</evidence>
<dbReference type="CDD" id="cd15830">
    <property type="entry name" value="BamD"/>
    <property type="match status" value="1"/>
</dbReference>
<keyword evidence="4 6" id="KW-0998">Cell outer membrane</keyword>
<comment type="subcellular location">
    <subcellularLocation>
        <location evidence="6">Cell outer membrane</location>
    </subcellularLocation>
</comment>
<dbReference type="InterPro" id="IPR017689">
    <property type="entry name" value="BamD"/>
</dbReference>
<dbReference type="Gene3D" id="1.25.40.10">
    <property type="entry name" value="Tetratricopeptide repeat domain"/>
    <property type="match status" value="1"/>
</dbReference>
<protein>
    <recommendedName>
        <fullName evidence="6">Outer membrane protein assembly factor BamD</fullName>
    </recommendedName>
</protein>
<evidence type="ECO:0000313" key="9">
    <source>
        <dbReference type="Proteomes" id="UP000053784"/>
    </source>
</evidence>
<keyword evidence="2 6" id="KW-0472">Membrane</keyword>
<dbReference type="InterPro" id="IPR039565">
    <property type="entry name" value="BamD-like"/>
</dbReference>
<feature type="domain" description="Outer membrane lipoprotein BamD-like" evidence="7">
    <location>
        <begin position="28"/>
        <end position="235"/>
    </location>
</feature>
<dbReference type="PANTHER" id="PTHR37423">
    <property type="entry name" value="SOLUBLE LYTIC MUREIN TRANSGLYCOSYLASE-RELATED"/>
    <property type="match status" value="1"/>
</dbReference>
<dbReference type="GO" id="GO:1990063">
    <property type="term" value="C:Bam protein complex"/>
    <property type="evidence" value="ECO:0007669"/>
    <property type="project" value="TreeGrafter"/>
</dbReference>
<organism evidence="8 9">
    <name type="scientific">Candidatus Photodesmus blepharonis</name>
    <dbReference type="NCBI Taxonomy" id="1179155"/>
    <lineage>
        <taxon>Bacteria</taxon>
        <taxon>Pseudomonadati</taxon>
        <taxon>Pseudomonadota</taxon>
        <taxon>Gammaproteobacteria</taxon>
        <taxon>Vibrionales</taxon>
        <taxon>Vibrionaceae</taxon>
        <taxon>Candidatus Photodesmus</taxon>
    </lineage>
</organism>
<dbReference type="eggNOG" id="COG4105">
    <property type="taxonomic scope" value="Bacteria"/>
</dbReference>
<evidence type="ECO:0000256" key="6">
    <source>
        <dbReference type="HAMAP-Rule" id="MF_00922"/>
    </source>
</evidence>
<evidence type="ECO:0000256" key="4">
    <source>
        <dbReference type="ARBA" id="ARBA00023237"/>
    </source>
</evidence>
<dbReference type="SUPFAM" id="SSF48452">
    <property type="entry name" value="TPR-like"/>
    <property type="match status" value="1"/>
</dbReference>
<dbReference type="InterPro" id="IPR011990">
    <property type="entry name" value="TPR-like_helical_dom_sf"/>
</dbReference>
<comment type="similarity">
    <text evidence="6">Belongs to the BamD family.</text>
</comment>
<evidence type="ECO:0000256" key="3">
    <source>
        <dbReference type="ARBA" id="ARBA00023139"/>
    </source>
</evidence>
<comment type="function">
    <text evidence="6">Part of the outer membrane protein assembly complex, which is involved in assembly and insertion of beta-barrel proteins into the outer membrane.</text>
</comment>
<dbReference type="GO" id="GO:0051205">
    <property type="term" value="P:protein insertion into membrane"/>
    <property type="evidence" value="ECO:0007669"/>
    <property type="project" value="UniProtKB-UniRule"/>
</dbReference>
<reference evidence="8 9" key="1">
    <citation type="submission" date="2014-03" db="EMBL/GenBank/DDBJ databases">
        <title>Selection and divergence in the genomes of co-occurring obligate luminous symbionts with specific hosts.</title>
        <authorList>
            <person name="Hendry T.A."/>
            <person name="de Wet J.R."/>
            <person name="Dunlap P.V."/>
        </authorList>
    </citation>
    <scope>NUCLEOTIDE SEQUENCE [LARGE SCALE GENOMIC DNA]</scope>
    <source>
        <strain evidence="8 9">Ppalp.1</strain>
    </source>
</reference>
<evidence type="ECO:0000256" key="2">
    <source>
        <dbReference type="ARBA" id="ARBA00023136"/>
    </source>
</evidence>
<dbReference type="STRING" id="1179155.CF67_16013"/>
<comment type="caution">
    <text evidence="8">The sequence shown here is derived from an EMBL/GenBank/DDBJ whole genome shotgun (WGS) entry which is preliminary data.</text>
</comment>
<dbReference type="NCBIfam" id="TIGR03302">
    <property type="entry name" value="OM_YfiO"/>
    <property type="match status" value="1"/>
</dbReference>
<sequence>MKYRILLGLFILLPLFGCLKNKETISNTTPSALYFEAQNFIQSRNWLGAIKKLETLDTHYPFSPYSKQMQLDLIYAYYKNNDSALTLATIERFVKLNPSHEKMDKILYIRGLTNMARDSNLIHNFFDVNRNDRDPEPAKSALHDFDQLLKHYPNSPYVLQSQKYISTLRNRLAEHDLAVARFYLKRHAWIAAINRAQKVQREYPNFKIASQSLKIQLQAYKELGLKELVERTEKLLEQKI</sequence>
<evidence type="ECO:0000259" key="7">
    <source>
        <dbReference type="Pfam" id="PF13525"/>
    </source>
</evidence>
<dbReference type="EMBL" id="JGVK01000008">
    <property type="protein sequence ID" value="KEY91476.1"/>
    <property type="molecule type" value="Genomic_DNA"/>
</dbReference>
<dbReference type="PANTHER" id="PTHR37423:SF1">
    <property type="entry name" value="OUTER MEMBRANE PROTEIN ASSEMBLY FACTOR BAMD"/>
    <property type="match status" value="1"/>
</dbReference>
<name>A0A084CNU7_9GAMM</name>
<keyword evidence="3" id="KW-0564">Palmitate</keyword>
<dbReference type="Pfam" id="PF13525">
    <property type="entry name" value="YfiO"/>
    <property type="match status" value="1"/>
</dbReference>
<dbReference type="AlphaFoldDB" id="A0A084CNU7"/>
<dbReference type="GO" id="GO:0043165">
    <property type="term" value="P:Gram-negative-bacterium-type cell outer membrane assembly"/>
    <property type="evidence" value="ECO:0007669"/>
    <property type="project" value="UniProtKB-UniRule"/>
</dbReference>
<dbReference type="Proteomes" id="UP000053784">
    <property type="component" value="Unassembled WGS sequence"/>
</dbReference>
<dbReference type="OrthoDB" id="9779191at2"/>
<dbReference type="HAMAP" id="MF_00922">
    <property type="entry name" value="OM_assembly_BamD"/>
    <property type="match status" value="1"/>
</dbReference>
<evidence type="ECO:0000313" key="8">
    <source>
        <dbReference type="EMBL" id="KEY91476.1"/>
    </source>
</evidence>
<keyword evidence="1 6" id="KW-0732">Signal</keyword>
<evidence type="ECO:0000256" key="1">
    <source>
        <dbReference type="ARBA" id="ARBA00022729"/>
    </source>
</evidence>
<proteinExistence type="inferred from homology"/>
<dbReference type="RefSeq" id="WP_034413510.1">
    <property type="nucleotide sequence ID" value="NZ_JGVK01000008.1"/>
</dbReference>
<gene>
    <name evidence="6" type="primary">bamD</name>
    <name evidence="8" type="ORF">CF67_16013</name>
</gene>
<comment type="subunit">
    <text evidence="6">Part of the Bam complex.</text>
</comment>
<accession>A0A084CNU7</accession>